<dbReference type="AlphaFoldDB" id="G3P2A8"/>
<feature type="domain" description="Kinesin motor" evidence="19">
    <location>
        <begin position="340"/>
        <end position="684"/>
    </location>
</feature>
<keyword evidence="9 16" id="KW-0175">Coiled coil</keyword>
<evidence type="ECO:0000256" key="2">
    <source>
        <dbReference type="ARBA" id="ARBA00004186"/>
    </source>
</evidence>
<dbReference type="InterPro" id="IPR027417">
    <property type="entry name" value="P-loop_NTPase"/>
</dbReference>
<feature type="coiled-coil region" evidence="16">
    <location>
        <begin position="911"/>
        <end position="1054"/>
    </location>
</feature>
<dbReference type="RefSeq" id="XP_040039642.1">
    <property type="nucleotide sequence ID" value="XM_040183708.1"/>
</dbReference>
<keyword evidence="10 15" id="KW-0505">Motor protein</keyword>
<feature type="compositionally biased region" description="Polar residues" evidence="17">
    <location>
        <begin position="140"/>
        <end position="160"/>
    </location>
</feature>
<dbReference type="PRINTS" id="PR00380">
    <property type="entry name" value="KINESINHEAVY"/>
</dbReference>
<dbReference type="InterPro" id="IPR032405">
    <property type="entry name" value="Kinesin_assoc"/>
</dbReference>
<comment type="subunit">
    <text evidence="13">Directly interacts with PRC1 within a complex also containing KIF4A, KIF20A and KIF23; targets to the central spindle. Directly interacts with CIT depending on the activation state of the kinase (stronger interaction with the kinase-dead form); targets to the midbody. Interacts with ARRB2; the interaction is detected in the nucleus upon OR1D2 stimulation. Interacts with AKT1; the interaction is detected in the plasma membrane upon INS stimulation and promotes AKT1 phosphorylation. Interacts with SVIL; at midbody during cytokinesis. Interacts with RADIL (via PDZ domain); recruits RADIL to the microtubule network restricting RADIL from interaction with activated RAP1A.</text>
</comment>
<feature type="compositionally biased region" description="Low complexity" evidence="17">
    <location>
        <begin position="187"/>
        <end position="201"/>
    </location>
</feature>
<dbReference type="PANTHER" id="PTHR47117:SF7">
    <property type="entry name" value="KINESIN-LIKE PROTEIN KIF14"/>
    <property type="match status" value="1"/>
</dbReference>
<dbReference type="GO" id="GO:0043066">
    <property type="term" value="P:negative regulation of apoptotic process"/>
    <property type="evidence" value="ECO:0007669"/>
    <property type="project" value="UniProtKB-ARBA"/>
</dbReference>
<reference evidence="20" key="3">
    <citation type="submission" date="2025-09" db="UniProtKB">
        <authorList>
            <consortium name="Ensembl"/>
        </authorList>
    </citation>
    <scope>IDENTIFICATION</scope>
</reference>
<organism evidence="20 21">
    <name type="scientific">Gasterosteus aculeatus aculeatus</name>
    <name type="common">three-spined stickleback</name>
    <dbReference type="NCBI Taxonomy" id="481459"/>
    <lineage>
        <taxon>Eukaryota</taxon>
        <taxon>Metazoa</taxon>
        <taxon>Chordata</taxon>
        <taxon>Craniata</taxon>
        <taxon>Vertebrata</taxon>
        <taxon>Euteleostomi</taxon>
        <taxon>Actinopterygii</taxon>
        <taxon>Neopterygii</taxon>
        <taxon>Teleostei</taxon>
        <taxon>Neoteleostei</taxon>
        <taxon>Acanthomorphata</taxon>
        <taxon>Eupercaria</taxon>
        <taxon>Perciformes</taxon>
        <taxon>Cottioidei</taxon>
        <taxon>Gasterosteales</taxon>
        <taxon>Gasterosteidae</taxon>
        <taxon>Gasterosteus</taxon>
    </lineage>
</organism>
<dbReference type="GeneTree" id="ENSGT00940000156834"/>
<dbReference type="InterPro" id="IPR056523">
    <property type="entry name" value="4HB_KIF14"/>
</dbReference>
<dbReference type="SMART" id="SM00240">
    <property type="entry name" value="FHA"/>
    <property type="match status" value="1"/>
</dbReference>
<dbReference type="GO" id="GO:0003777">
    <property type="term" value="F:microtubule motor activity"/>
    <property type="evidence" value="ECO:0007669"/>
    <property type="project" value="InterPro"/>
</dbReference>
<keyword evidence="12" id="KW-0539">Nucleus</keyword>
<dbReference type="SMART" id="SM00129">
    <property type="entry name" value="KISc"/>
    <property type="match status" value="1"/>
</dbReference>
<dbReference type="InterPro" id="IPR036961">
    <property type="entry name" value="Kinesin_motor_dom_sf"/>
</dbReference>
<dbReference type="GO" id="GO:0005634">
    <property type="term" value="C:nucleus"/>
    <property type="evidence" value="ECO:0007669"/>
    <property type="project" value="UniProtKB-SubCell"/>
</dbReference>
<comment type="subcellular location">
    <subcellularLocation>
        <location evidence="2">Cytoplasm</location>
        <location evidence="2">Cytoskeleton</location>
        <location evidence="2">Spindle</location>
    </subcellularLocation>
    <subcellularLocation>
        <location evidence="3">Midbody</location>
    </subcellularLocation>
    <subcellularLocation>
        <location evidence="1">Nucleus</location>
    </subcellularLocation>
</comment>
<keyword evidence="7 15" id="KW-0547">Nucleotide-binding</keyword>
<feature type="binding site" evidence="15">
    <location>
        <begin position="429"/>
        <end position="436"/>
    </location>
    <ligand>
        <name>ATP</name>
        <dbReference type="ChEBI" id="CHEBI:30616"/>
    </ligand>
</feature>
<evidence type="ECO:0000256" key="7">
    <source>
        <dbReference type="ARBA" id="ARBA00022741"/>
    </source>
</evidence>
<reference evidence="20" key="2">
    <citation type="submission" date="2025-08" db="UniProtKB">
        <authorList>
            <consortium name="Ensembl"/>
        </authorList>
    </citation>
    <scope>IDENTIFICATION</scope>
</reference>
<evidence type="ECO:0000256" key="8">
    <source>
        <dbReference type="ARBA" id="ARBA00022840"/>
    </source>
</evidence>
<evidence type="ECO:0000256" key="12">
    <source>
        <dbReference type="ARBA" id="ARBA00023242"/>
    </source>
</evidence>
<dbReference type="Ensembl" id="ENSGACT00000011755.2">
    <property type="protein sequence ID" value="ENSGACP00000011731.2"/>
    <property type="gene ID" value="ENSGACG00000008878.2"/>
</dbReference>
<dbReference type="KEGG" id="gat:120823589"/>
<keyword evidence="4" id="KW-0963">Cytoplasm</keyword>
<keyword evidence="21" id="KW-1185">Reference proteome</keyword>
<keyword evidence="11" id="KW-0206">Cytoskeleton</keyword>
<keyword evidence="6" id="KW-0493">Microtubule</keyword>
<dbReference type="Proteomes" id="UP000007635">
    <property type="component" value="Chromosome VIII"/>
</dbReference>
<accession>G3P2A8</accession>
<dbReference type="FunFam" id="3.40.850.10:FF:000042">
    <property type="entry name" value="Kinesin family member 14"/>
    <property type="match status" value="1"/>
</dbReference>
<evidence type="ECO:0000256" key="15">
    <source>
        <dbReference type="PROSITE-ProRule" id="PRU00283"/>
    </source>
</evidence>
<dbReference type="PROSITE" id="PS50067">
    <property type="entry name" value="KINESIN_MOTOR_2"/>
    <property type="match status" value="1"/>
</dbReference>
<dbReference type="eggNOG" id="KOG0245">
    <property type="taxonomic scope" value="Eukaryota"/>
</dbReference>
<evidence type="ECO:0000259" key="18">
    <source>
        <dbReference type="PROSITE" id="PS50006"/>
    </source>
</evidence>
<dbReference type="GO" id="GO:0008017">
    <property type="term" value="F:microtubule binding"/>
    <property type="evidence" value="ECO:0007669"/>
    <property type="project" value="InterPro"/>
</dbReference>
<dbReference type="Pfam" id="PF00225">
    <property type="entry name" value="Kinesin"/>
    <property type="match status" value="1"/>
</dbReference>
<dbReference type="InterPro" id="IPR000253">
    <property type="entry name" value="FHA_dom"/>
</dbReference>
<feature type="compositionally biased region" description="Basic and acidic residues" evidence="17">
    <location>
        <begin position="215"/>
        <end position="240"/>
    </location>
</feature>
<feature type="region of interest" description="Disordered" evidence="17">
    <location>
        <begin position="21"/>
        <end position="334"/>
    </location>
</feature>
<proteinExistence type="inferred from homology"/>
<dbReference type="Gene3D" id="2.60.200.20">
    <property type="match status" value="1"/>
</dbReference>
<evidence type="ECO:0000313" key="20">
    <source>
        <dbReference type="Ensembl" id="ENSGACP00000011731.2"/>
    </source>
</evidence>
<name>G3P2A8_GASAC</name>
<evidence type="ECO:0000256" key="9">
    <source>
        <dbReference type="ARBA" id="ARBA00023054"/>
    </source>
</evidence>
<feature type="compositionally biased region" description="Basic and acidic residues" evidence="17">
    <location>
        <begin position="1588"/>
        <end position="1599"/>
    </location>
</feature>
<evidence type="ECO:0000259" key="19">
    <source>
        <dbReference type="PROSITE" id="PS50067"/>
    </source>
</evidence>
<evidence type="ECO:0000256" key="1">
    <source>
        <dbReference type="ARBA" id="ARBA00004123"/>
    </source>
</evidence>
<evidence type="ECO:0000256" key="5">
    <source>
        <dbReference type="ARBA" id="ARBA00022553"/>
    </source>
</evidence>
<feature type="compositionally biased region" description="Basic residues" evidence="17">
    <location>
        <begin position="89"/>
        <end position="98"/>
    </location>
</feature>
<dbReference type="Bgee" id="ENSGACG00000008878">
    <property type="expression patterns" value="Expressed in head kidney and 2 other cell types or tissues"/>
</dbReference>
<evidence type="ECO:0000256" key="16">
    <source>
        <dbReference type="SAM" id="Coils"/>
    </source>
</evidence>
<feature type="coiled-coil region" evidence="16">
    <location>
        <begin position="742"/>
        <end position="776"/>
    </location>
</feature>
<dbReference type="CDD" id="cd22707">
    <property type="entry name" value="FHA_KIF14"/>
    <property type="match status" value="1"/>
</dbReference>
<dbReference type="GeneID" id="120823589"/>
<feature type="region of interest" description="Disordered" evidence="17">
    <location>
        <begin position="1207"/>
        <end position="1226"/>
    </location>
</feature>
<dbReference type="PROSITE" id="PS50006">
    <property type="entry name" value="FHA_DOMAIN"/>
    <property type="match status" value="1"/>
</dbReference>
<dbReference type="Pfam" id="PF00498">
    <property type="entry name" value="FHA"/>
    <property type="match status" value="1"/>
</dbReference>
<feature type="compositionally biased region" description="Polar residues" evidence="17">
    <location>
        <begin position="63"/>
        <end position="80"/>
    </location>
</feature>
<dbReference type="PROSITE" id="PS00411">
    <property type="entry name" value="KINESIN_MOTOR_1"/>
    <property type="match status" value="1"/>
</dbReference>
<evidence type="ECO:0000256" key="10">
    <source>
        <dbReference type="ARBA" id="ARBA00023175"/>
    </source>
</evidence>
<dbReference type="InterPro" id="IPR019821">
    <property type="entry name" value="Kinesin_motor_CS"/>
</dbReference>
<dbReference type="GO" id="GO:0001822">
    <property type="term" value="P:kidney development"/>
    <property type="evidence" value="ECO:0007669"/>
    <property type="project" value="Ensembl"/>
</dbReference>
<dbReference type="FunFam" id="2.60.200.20:FF:000020">
    <property type="entry name" value="Kinesin family member 14"/>
    <property type="match status" value="1"/>
</dbReference>
<dbReference type="SUPFAM" id="SSF52540">
    <property type="entry name" value="P-loop containing nucleoside triphosphate hydrolases"/>
    <property type="match status" value="1"/>
</dbReference>
<dbReference type="InterPro" id="IPR008984">
    <property type="entry name" value="SMAD_FHA_dom_sf"/>
</dbReference>
<protein>
    <recommendedName>
        <fullName evidence="14">Kinesin-like protein KIF14</fullName>
    </recommendedName>
</protein>
<keyword evidence="8 15" id="KW-0067">ATP-binding</keyword>
<reference evidence="20 21" key="1">
    <citation type="journal article" date="2021" name="G3 (Bethesda)">
        <title>Improved contiguity of the threespine stickleback genome using long-read sequencing.</title>
        <authorList>
            <person name="Nath S."/>
            <person name="Shaw D.E."/>
            <person name="White M.A."/>
        </authorList>
    </citation>
    <scope>NUCLEOTIDE SEQUENCE [LARGE SCALE GENOMIC DNA]</scope>
    <source>
        <strain evidence="20 21">Lake Benthic</strain>
    </source>
</reference>
<dbReference type="GO" id="GO:0007420">
    <property type="term" value="P:brain development"/>
    <property type="evidence" value="ECO:0007669"/>
    <property type="project" value="Ensembl"/>
</dbReference>
<dbReference type="GO" id="GO:0030496">
    <property type="term" value="C:midbody"/>
    <property type="evidence" value="ECO:0007669"/>
    <property type="project" value="UniProtKB-SubCell"/>
</dbReference>
<evidence type="ECO:0000256" key="3">
    <source>
        <dbReference type="ARBA" id="ARBA00004214"/>
    </source>
</evidence>
<dbReference type="CDD" id="cd01365">
    <property type="entry name" value="KISc_KIF1A_KIF1B"/>
    <property type="match status" value="1"/>
</dbReference>
<keyword evidence="5" id="KW-0597">Phosphoprotein</keyword>
<evidence type="ECO:0000256" key="17">
    <source>
        <dbReference type="SAM" id="MobiDB-lite"/>
    </source>
</evidence>
<dbReference type="InParanoid" id="G3P2A8"/>
<dbReference type="GO" id="GO:0005819">
    <property type="term" value="C:spindle"/>
    <property type="evidence" value="ECO:0007669"/>
    <property type="project" value="UniProtKB-SubCell"/>
</dbReference>
<dbReference type="GO" id="GO:0005524">
    <property type="term" value="F:ATP binding"/>
    <property type="evidence" value="ECO:0007669"/>
    <property type="project" value="UniProtKB-UniRule"/>
</dbReference>
<dbReference type="Gene3D" id="3.40.850.10">
    <property type="entry name" value="Kinesin motor domain"/>
    <property type="match status" value="1"/>
</dbReference>
<dbReference type="CTD" id="9928"/>
<dbReference type="Pfam" id="PF16183">
    <property type="entry name" value="Kinesin_assoc"/>
    <property type="match status" value="1"/>
</dbReference>
<feature type="region of interest" description="Disordered" evidence="17">
    <location>
        <begin position="1573"/>
        <end position="1599"/>
    </location>
</feature>
<dbReference type="GO" id="GO:0007018">
    <property type="term" value="P:microtubule-based movement"/>
    <property type="evidence" value="ECO:0007669"/>
    <property type="project" value="InterPro"/>
</dbReference>
<evidence type="ECO:0000313" key="21">
    <source>
        <dbReference type="Proteomes" id="UP000007635"/>
    </source>
</evidence>
<comment type="similarity">
    <text evidence="15">Belongs to the TRAFAC class myosin-kinesin ATPase superfamily. Kinesin family.</text>
</comment>
<evidence type="ECO:0000256" key="14">
    <source>
        <dbReference type="ARBA" id="ARBA00073220"/>
    </source>
</evidence>
<dbReference type="Pfam" id="PF23313">
    <property type="entry name" value="4HB_KIF14"/>
    <property type="match status" value="1"/>
</dbReference>
<dbReference type="SUPFAM" id="SSF49879">
    <property type="entry name" value="SMAD/FHA domain"/>
    <property type="match status" value="1"/>
</dbReference>
<evidence type="ECO:0000256" key="11">
    <source>
        <dbReference type="ARBA" id="ARBA00023212"/>
    </source>
</evidence>
<dbReference type="STRING" id="69293.ENSGACP00000011731"/>
<evidence type="ECO:0000256" key="6">
    <source>
        <dbReference type="ARBA" id="ARBA00022701"/>
    </source>
</evidence>
<dbReference type="GO" id="GO:0005874">
    <property type="term" value="C:microtubule"/>
    <property type="evidence" value="ECO:0007669"/>
    <property type="project" value="UniProtKB-KW"/>
</dbReference>
<evidence type="ECO:0000256" key="13">
    <source>
        <dbReference type="ARBA" id="ARBA00064520"/>
    </source>
</evidence>
<dbReference type="InterPro" id="IPR001752">
    <property type="entry name" value="Kinesin_motor_dom"/>
</dbReference>
<feature type="domain" description="FHA" evidence="18">
    <location>
        <begin position="808"/>
        <end position="859"/>
    </location>
</feature>
<evidence type="ECO:0000256" key="4">
    <source>
        <dbReference type="ARBA" id="ARBA00022490"/>
    </source>
</evidence>
<sequence>MSLFSVQARKHTAYYDHLMATSASRTPGRERKATDATGSKTEATSEDSASEAGGRSSDKSRQLNRTYVLSALSKSGSGTPASYRSRLTLQRRSRRKSGSGRADKTMVGSDLDSTPAPEKRPSLQRRTRAPSVDKIARGVSGTTTPKVLSEPNGRTASVFRSASLRETACKSRGREAAGASATPGKLAPSHALSSSSASSTSRRPEVSQAQTFETPTKKTPFEKIASKRDVFERLAGRDAAKPGAPKSASVARPKPQNQHAEDPKPVPAPRAGKASSAKPHAAVQPRKTSTPGHRRDATPAAGFRTSVQHAAAPPAATEQLLSGPGEAPEPQDSFKMENSAVTVAVRVRPFNAREKAEKALQVIFMNGQETAVKHPDSKQSYTFNYDFSFCSVDECDPAFASQQTVYETLAKPLLLRALEGFNTCLFAYGQTGSGKSYTMMGFGEEEGVIPRFCQELFTRLSPMLDEEVTCHVEMSYFEVYNEKIHDLLVTRDEPNQRTMPLRVREHPVHGPYVADLSTNIVSSYNDIQGWLTLGNKQRATAATGMNDKSSRSHSVFTLIMTQTQTEFVEGEEHDHSITSRINLVDLAGSERCNSAGTSGDRLREGASINKSLLTLGKVISALSEQALTRKKVFIPYRESVLTWLLKESLGGNSKTAMIATLSPAGSNVEESLSTLRYAQQARTIINVAKVNEDTSAKLIRELKAEVEKLRAAQMSSQGVQPERVRSFQQEIAGLRNKLCQQEREMVEANRAWREKLEQAEIRKREETKELQKAGAAFKVDNRLPNLVNLNEDPQLSEMLLYMIKEGRTTVGKLKSDSKHDIQLTGALIADQHCVIINTQGIVSLTPTNNAKTFVNGNLISESTVLHHGDRVILGGDHYFRFNHPAEVQSGKRVSCWTGAGDGHKDFEFAKNELLAAQRAQLEAEIEEAHLKAKEEMMQGIQVAKEVAQKELSDQKLLYEDRIRALEKELNEETGRKRQQELDQQRVASQMAELKNANLELEQEVDTHKKRVRLHMEAQAMEEHRVCQAKIVDALEAEKKKISKELQEMQNKRALRENHTLQNVSPQWDAMKLSLMIEEANKISAKLKKTTVFSRHESSEKENRNHGGLLQVRVQNIKLGISTFWSLDKFQNNIAAMRELDQGDATAKDDDVFYDPDDEWEQDISASSASASSFSRRRSRSLLKSRRISGRLYEIRVHPIQSLHNGPSQSAGLMGAAKPPSTHSRSIDSAVPGICKELIGQSVSRLRGSGGTEDGMADRLASDLHLMYAAVQTISDIYDSLDDDSEENVFLCNSVALTELVKATVAVESTVRVTAQWLASVKPSSGQLYNVAEELKSQVKKMGGFFQLLIQGCESEITSMVTEARRKSSQCLDAALLALSHLAAVTGIPLNAVEGGPQDTGKSFVMCLVRGTSMGVGSLLEESLSISREMLREAQLAYPRNPLLRGLKSKVPDLARALQNYMHCHTERETGKEEEEDEEGASATHLQRLKTTVTKMFQLKQAIRQLHSCLSTALRGKDSDSNLSSCTETISSSAKAVGELITGLSEEKALTPSVMAARDELHFALQSLSSWSQQVAGENRTPVDPDNGTEDKSLRKETHSAVRNRVVSKVVYCLPPGASLKGTLHWV</sequence>
<dbReference type="PANTHER" id="PTHR47117">
    <property type="entry name" value="STAR-RELATED LIPID TRANSFER PROTEIN 9"/>
    <property type="match status" value="1"/>
</dbReference>